<feature type="transmembrane region" description="Helical" evidence="1">
    <location>
        <begin position="204"/>
        <end position="226"/>
    </location>
</feature>
<dbReference type="InterPro" id="IPR014710">
    <property type="entry name" value="RmlC-like_jellyroll"/>
</dbReference>
<evidence type="ECO:0000259" key="2">
    <source>
        <dbReference type="PROSITE" id="PS50042"/>
    </source>
</evidence>
<gene>
    <name evidence="3" type="ORF">KDI_19910</name>
</gene>
<dbReference type="Pfam" id="PF00027">
    <property type="entry name" value="cNMP_binding"/>
    <property type="match status" value="1"/>
</dbReference>
<dbReference type="RefSeq" id="WP_149401416.1">
    <property type="nucleotide sequence ID" value="NZ_BIXY01000024.1"/>
</dbReference>
<dbReference type="SMART" id="SM00100">
    <property type="entry name" value="cNMP"/>
    <property type="match status" value="1"/>
</dbReference>
<accession>A0A5A5TAP6</accession>
<feature type="domain" description="Cyclic nucleotide-binding" evidence="2">
    <location>
        <begin position="14"/>
        <end position="134"/>
    </location>
</feature>
<dbReference type="SUPFAM" id="SSF51206">
    <property type="entry name" value="cAMP-binding domain-like"/>
    <property type="match status" value="1"/>
</dbReference>
<dbReference type="Proteomes" id="UP000322530">
    <property type="component" value="Unassembled WGS sequence"/>
</dbReference>
<dbReference type="PANTHER" id="PTHR41386:SF1">
    <property type="entry name" value="MEMBRANE PROTEIN"/>
    <property type="match status" value="1"/>
</dbReference>
<dbReference type="AlphaFoldDB" id="A0A5A5TAP6"/>
<dbReference type="InterPro" id="IPR000595">
    <property type="entry name" value="cNMP-bd_dom"/>
</dbReference>
<dbReference type="PROSITE" id="PS00889">
    <property type="entry name" value="CNMP_BINDING_2"/>
    <property type="match status" value="1"/>
</dbReference>
<dbReference type="EMBL" id="BIXY01000024">
    <property type="protein sequence ID" value="GCF08427.1"/>
    <property type="molecule type" value="Genomic_DNA"/>
</dbReference>
<evidence type="ECO:0000313" key="3">
    <source>
        <dbReference type="EMBL" id="GCF08427.1"/>
    </source>
</evidence>
<sequence>MTRTTIHELQCIPLFSNMDEEELQELHSIMTEQIFQPGQIAMKAGEVGSAFHIIESGEAEVWLTDSDGKKVMLDLIGPGKFFGELSMLSGDQRSASATSQGELVTLALEREEFFAFLRRRPDASLDVLTELAERLKHTDDILRTRVSKNPNDAADEHISNGQRLADAIAEWSGSIPFLLLNAVVFALWILINSLGPAMLRFDPYPYQFLTMSVSLEAIFLSIFVLVSQNRQGAKDRLKADLDYQIDVKAEFEMTTMAEEIRDIHRQLHLMQHEILNSTRQPIPEAQNRS</sequence>
<keyword evidence="1" id="KW-1133">Transmembrane helix</keyword>
<comment type="caution">
    <text evidence="3">The sequence shown here is derived from an EMBL/GenBank/DDBJ whole genome shotgun (WGS) entry which is preliminary data.</text>
</comment>
<keyword evidence="4" id="KW-1185">Reference proteome</keyword>
<dbReference type="Pfam" id="PF06210">
    <property type="entry name" value="DUF1003"/>
    <property type="match status" value="1"/>
</dbReference>
<feature type="transmembrane region" description="Helical" evidence="1">
    <location>
        <begin position="177"/>
        <end position="198"/>
    </location>
</feature>
<dbReference type="InterPro" id="IPR018488">
    <property type="entry name" value="cNMP-bd_CS"/>
</dbReference>
<dbReference type="OrthoDB" id="9795736at2"/>
<evidence type="ECO:0000256" key="1">
    <source>
        <dbReference type="SAM" id="Phobius"/>
    </source>
</evidence>
<dbReference type="PROSITE" id="PS50042">
    <property type="entry name" value="CNMP_BINDING_3"/>
    <property type="match status" value="1"/>
</dbReference>
<keyword evidence="1" id="KW-0812">Transmembrane</keyword>
<name>A0A5A5TAP6_9CHLR</name>
<proteinExistence type="predicted"/>
<reference evidence="3 4" key="1">
    <citation type="submission" date="2019-01" db="EMBL/GenBank/DDBJ databases">
        <title>Draft genome sequence of Dictyobacter sp. Uno17.</title>
        <authorList>
            <person name="Wang C.M."/>
            <person name="Zheng Y."/>
            <person name="Sakai Y."/>
            <person name="Abe K."/>
            <person name="Yokota A."/>
            <person name="Yabe S."/>
        </authorList>
    </citation>
    <scope>NUCLEOTIDE SEQUENCE [LARGE SCALE GENOMIC DNA]</scope>
    <source>
        <strain evidence="3 4">Uno17</strain>
    </source>
</reference>
<dbReference type="CDD" id="cd00038">
    <property type="entry name" value="CAP_ED"/>
    <property type="match status" value="1"/>
</dbReference>
<keyword evidence="1" id="KW-0472">Membrane</keyword>
<evidence type="ECO:0000313" key="4">
    <source>
        <dbReference type="Proteomes" id="UP000322530"/>
    </source>
</evidence>
<organism evidence="3 4">
    <name type="scientific">Dictyobacter arantiisoli</name>
    <dbReference type="NCBI Taxonomy" id="2014874"/>
    <lineage>
        <taxon>Bacteria</taxon>
        <taxon>Bacillati</taxon>
        <taxon>Chloroflexota</taxon>
        <taxon>Ktedonobacteria</taxon>
        <taxon>Ktedonobacterales</taxon>
        <taxon>Dictyobacteraceae</taxon>
        <taxon>Dictyobacter</taxon>
    </lineage>
</organism>
<protein>
    <recommendedName>
        <fullName evidence="2">Cyclic nucleotide-binding domain-containing protein</fullName>
    </recommendedName>
</protein>
<dbReference type="InterPro" id="IPR018490">
    <property type="entry name" value="cNMP-bd_dom_sf"/>
</dbReference>
<dbReference type="Gene3D" id="2.60.120.10">
    <property type="entry name" value="Jelly Rolls"/>
    <property type="match status" value="1"/>
</dbReference>
<dbReference type="PRINTS" id="PR00103">
    <property type="entry name" value="CAMPKINASE"/>
</dbReference>
<dbReference type="InterPro" id="IPR010406">
    <property type="entry name" value="DUF1003"/>
</dbReference>
<dbReference type="PANTHER" id="PTHR41386">
    <property type="entry name" value="INTEGRAL MEMBRANE PROTEIN-RELATED"/>
    <property type="match status" value="1"/>
</dbReference>